<sequence>MPMTQQEMVKLLISIGGLKVKGGKGSHIKVKLPGVNRPIIVPYKLPKGTEHAILRQAGLKSLCSCFLREEENHACFISGIILFRNK</sequence>
<dbReference type="GO" id="GO:0003729">
    <property type="term" value="F:mRNA binding"/>
    <property type="evidence" value="ECO:0007669"/>
    <property type="project" value="InterPro"/>
</dbReference>
<dbReference type="AlphaFoldDB" id="A0A242KWX3"/>
<evidence type="ECO:0000256" key="7">
    <source>
        <dbReference type="ARBA" id="ARBA00023016"/>
    </source>
</evidence>
<keyword evidence="4" id="KW-0255">Endonuclease</keyword>
<dbReference type="InterPro" id="IPR012933">
    <property type="entry name" value="HicA_mRNA_interferase"/>
</dbReference>
<keyword evidence="7" id="KW-0346">Stress response</keyword>
<evidence type="ECO:0008006" key="10">
    <source>
        <dbReference type="Google" id="ProtNLM"/>
    </source>
</evidence>
<evidence type="ECO:0000313" key="8">
    <source>
        <dbReference type="EMBL" id="OTP26361.1"/>
    </source>
</evidence>
<dbReference type="SUPFAM" id="SSF54786">
    <property type="entry name" value="YcfA/nrd intein domain"/>
    <property type="match status" value="1"/>
</dbReference>
<evidence type="ECO:0000256" key="5">
    <source>
        <dbReference type="ARBA" id="ARBA00022801"/>
    </source>
</evidence>
<evidence type="ECO:0000256" key="2">
    <source>
        <dbReference type="ARBA" id="ARBA00022649"/>
    </source>
</evidence>
<comment type="similarity">
    <text evidence="1">Belongs to the HicA mRNA interferase family.</text>
</comment>
<reference evidence="8 9" key="1">
    <citation type="submission" date="2017-05" db="EMBL/GenBank/DDBJ databases">
        <title>The Genome Sequence of Enterococcus mundtii 6B1_DIV0119.</title>
        <authorList>
            <consortium name="The Broad Institute Genomics Platform"/>
            <consortium name="The Broad Institute Genomic Center for Infectious Diseases"/>
            <person name="Earl A."/>
            <person name="Manson A."/>
            <person name="Schwartman J."/>
            <person name="Gilmore M."/>
            <person name="Abouelleil A."/>
            <person name="Cao P."/>
            <person name="Chapman S."/>
            <person name="Cusick C."/>
            <person name="Shea T."/>
            <person name="Young S."/>
            <person name="Neafsey D."/>
            <person name="Nusbaum C."/>
            <person name="Birren B."/>
        </authorList>
    </citation>
    <scope>NUCLEOTIDE SEQUENCE [LARGE SCALE GENOMIC DNA]</scope>
    <source>
        <strain evidence="8 9">6B1_DIV0119</strain>
    </source>
</reference>
<keyword evidence="5" id="KW-0378">Hydrolase</keyword>
<evidence type="ECO:0000256" key="6">
    <source>
        <dbReference type="ARBA" id="ARBA00022884"/>
    </source>
</evidence>
<evidence type="ECO:0000256" key="4">
    <source>
        <dbReference type="ARBA" id="ARBA00022759"/>
    </source>
</evidence>
<proteinExistence type="inferred from homology"/>
<organism evidence="8 9">
    <name type="scientific">Enterococcus mundtii</name>
    <dbReference type="NCBI Taxonomy" id="53346"/>
    <lineage>
        <taxon>Bacteria</taxon>
        <taxon>Bacillati</taxon>
        <taxon>Bacillota</taxon>
        <taxon>Bacilli</taxon>
        <taxon>Lactobacillales</taxon>
        <taxon>Enterococcaceae</taxon>
        <taxon>Enterococcus</taxon>
    </lineage>
</organism>
<dbReference type="GO" id="GO:0004519">
    <property type="term" value="F:endonuclease activity"/>
    <property type="evidence" value="ECO:0007669"/>
    <property type="project" value="UniProtKB-KW"/>
</dbReference>
<dbReference type="Gene3D" id="3.30.920.30">
    <property type="entry name" value="Hypothetical protein"/>
    <property type="match status" value="1"/>
</dbReference>
<evidence type="ECO:0000313" key="9">
    <source>
        <dbReference type="Proteomes" id="UP000195024"/>
    </source>
</evidence>
<dbReference type="InterPro" id="IPR038570">
    <property type="entry name" value="HicA_sf"/>
</dbReference>
<keyword evidence="3" id="KW-0540">Nuclease</keyword>
<dbReference type="EMBL" id="NGMS01000001">
    <property type="protein sequence ID" value="OTP26361.1"/>
    <property type="molecule type" value="Genomic_DNA"/>
</dbReference>
<dbReference type="Proteomes" id="UP000195024">
    <property type="component" value="Unassembled WGS sequence"/>
</dbReference>
<accession>A0A242KWX3</accession>
<evidence type="ECO:0000256" key="3">
    <source>
        <dbReference type="ARBA" id="ARBA00022722"/>
    </source>
</evidence>
<gene>
    <name evidence="8" type="ORF">A5802_000072</name>
</gene>
<dbReference type="Pfam" id="PF07927">
    <property type="entry name" value="HicA_toxin"/>
    <property type="match status" value="1"/>
</dbReference>
<comment type="caution">
    <text evidence="8">The sequence shown here is derived from an EMBL/GenBank/DDBJ whole genome shotgun (WGS) entry which is preliminary data.</text>
</comment>
<evidence type="ECO:0000256" key="1">
    <source>
        <dbReference type="ARBA" id="ARBA00006620"/>
    </source>
</evidence>
<name>A0A242KWX3_ENTMU</name>
<protein>
    <recommendedName>
        <fullName evidence="10">Type II toxin-antitoxin system HicA family toxin</fullName>
    </recommendedName>
</protein>
<dbReference type="GO" id="GO:0016787">
    <property type="term" value="F:hydrolase activity"/>
    <property type="evidence" value="ECO:0007669"/>
    <property type="project" value="UniProtKB-KW"/>
</dbReference>
<keyword evidence="2" id="KW-1277">Toxin-antitoxin system</keyword>
<keyword evidence="6" id="KW-0694">RNA-binding</keyword>